<feature type="compositionally biased region" description="Basic residues" evidence="1">
    <location>
        <begin position="228"/>
        <end position="237"/>
    </location>
</feature>
<accession>A0A4S2JR99</accession>
<dbReference type="Proteomes" id="UP000310200">
    <property type="component" value="Unassembled WGS sequence"/>
</dbReference>
<proteinExistence type="predicted"/>
<sequence length="267" mass="29813">MKVAYYWPAVTDEFGTGTNDFEGKGIRPRSGKGAEGRKDNEDEEARVSAKGKERGQASATRTAREEKGRATRFVGRINDSARPDRSFLQTARDQPQLFPATLNTRNCTRRKADVPHRGIGSAIVYKAERSSCAKTQYHENSSRSRSFHGIIDGDRERMQLFGTKITSQRSTSITTHHQCSVDRPTTRAGSISVSLLTMTTTTTIGTMCIASMLLTKLSSAKGNEKTKKERKKKAGRKRAQEKVRRFSRRALVYFCTPSHFKGGSLIR</sequence>
<protein>
    <submittedName>
        <fullName evidence="2">Uncharacterized protein</fullName>
    </submittedName>
</protein>
<dbReference type="EMBL" id="QBLH01003561">
    <property type="protein sequence ID" value="TGZ37347.1"/>
    <property type="molecule type" value="Genomic_DNA"/>
</dbReference>
<evidence type="ECO:0000256" key="1">
    <source>
        <dbReference type="SAM" id="MobiDB-lite"/>
    </source>
</evidence>
<gene>
    <name evidence="2" type="ORF">DBV15_05654</name>
</gene>
<keyword evidence="3" id="KW-1185">Reference proteome</keyword>
<evidence type="ECO:0000313" key="2">
    <source>
        <dbReference type="EMBL" id="TGZ37347.1"/>
    </source>
</evidence>
<feature type="region of interest" description="Disordered" evidence="1">
    <location>
        <begin position="220"/>
        <end position="242"/>
    </location>
</feature>
<evidence type="ECO:0000313" key="3">
    <source>
        <dbReference type="Proteomes" id="UP000310200"/>
    </source>
</evidence>
<feature type="region of interest" description="Disordered" evidence="1">
    <location>
        <begin position="12"/>
        <end position="69"/>
    </location>
</feature>
<name>A0A4S2JR99_9HYME</name>
<comment type="caution">
    <text evidence="2">The sequence shown here is derived from an EMBL/GenBank/DDBJ whole genome shotgun (WGS) entry which is preliminary data.</text>
</comment>
<dbReference type="AlphaFoldDB" id="A0A4S2JR99"/>
<reference evidence="2 3" key="1">
    <citation type="journal article" date="2019" name="Philos. Trans. R. Soc. Lond., B, Biol. Sci.">
        <title>Ant behaviour and brain gene expression of defending hosts depend on the ecological success of the intruding social parasite.</title>
        <authorList>
            <person name="Kaur R."/>
            <person name="Stoldt M."/>
            <person name="Jongepier E."/>
            <person name="Feldmeyer B."/>
            <person name="Menzel F."/>
            <person name="Bornberg-Bauer E."/>
            <person name="Foitzik S."/>
        </authorList>
    </citation>
    <scope>NUCLEOTIDE SEQUENCE [LARGE SCALE GENOMIC DNA]</scope>
    <source>
        <tissue evidence="2">Whole body</tissue>
    </source>
</reference>
<organism evidence="2 3">
    <name type="scientific">Temnothorax longispinosus</name>
    <dbReference type="NCBI Taxonomy" id="300112"/>
    <lineage>
        <taxon>Eukaryota</taxon>
        <taxon>Metazoa</taxon>
        <taxon>Ecdysozoa</taxon>
        <taxon>Arthropoda</taxon>
        <taxon>Hexapoda</taxon>
        <taxon>Insecta</taxon>
        <taxon>Pterygota</taxon>
        <taxon>Neoptera</taxon>
        <taxon>Endopterygota</taxon>
        <taxon>Hymenoptera</taxon>
        <taxon>Apocrita</taxon>
        <taxon>Aculeata</taxon>
        <taxon>Formicoidea</taxon>
        <taxon>Formicidae</taxon>
        <taxon>Myrmicinae</taxon>
        <taxon>Temnothorax</taxon>
    </lineage>
</organism>
<feature type="compositionally biased region" description="Basic and acidic residues" evidence="1">
    <location>
        <begin position="32"/>
        <end position="55"/>
    </location>
</feature>